<name>A0ABV6AQT4_9HYPH</name>
<keyword evidence="2" id="KW-1185">Reference proteome</keyword>
<comment type="caution">
    <text evidence="1">The sequence shown here is derived from an EMBL/GenBank/DDBJ whole genome shotgun (WGS) entry which is preliminary data.</text>
</comment>
<sequence>MPNLKIYLDDSTSPDVRRILQALLGPVRHVLCEELGVEASACQLALLSVVGIEGQPKINIEISVLPKPDRTTEKILKLSRRLQGMVAEATALHAAVRIATLDASTYVASK</sequence>
<dbReference type="Proteomes" id="UP001589692">
    <property type="component" value="Unassembled WGS sequence"/>
</dbReference>
<reference evidence="1 2" key="1">
    <citation type="submission" date="2024-09" db="EMBL/GenBank/DDBJ databases">
        <authorList>
            <person name="Sun Q."/>
            <person name="Mori K."/>
        </authorList>
    </citation>
    <scope>NUCLEOTIDE SEQUENCE [LARGE SCALE GENOMIC DNA]</scope>
    <source>
        <strain evidence="1 2">TBRC 4938</strain>
    </source>
</reference>
<dbReference type="RefSeq" id="WP_377265793.1">
    <property type="nucleotide sequence ID" value="NZ_JBHMAA010000043.1"/>
</dbReference>
<evidence type="ECO:0000313" key="2">
    <source>
        <dbReference type="Proteomes" id="UP001589692"/>
    </source>
</evidence>
<proteinExistence type="predicted"/>
<protein>
    <submittedName>
        <fullName evidence="1">Uncharacterized protein</fullName>
    </submittedName>
</protein>
<dbReference type="EMBL" id="JBHMAA010000043">
    <property type="protein sequence ID" value="MFB9952998.1"/>
    <property type="molecule type" value="Genomic_DNA"/>
</dbReference>
<accession>A0ABV6AQT4</accession>
<gene>
    <name evidence="1" type="ORF">ACFFP0_29525</name>
</gene>
<evidence type="ECO:0000313" key="1">
    <source>
        <dbReference type="EMBL" id="MFB9952998.1"/>
    </source>
</evidence>
<organism evidence="1 2">
    <name type="scientific">Rhizobium puerariae</name>
    <dbReference type="NCBI Taxonomy" id="1585791"/>
    <lineage>
        <taxon>Bacteria</taxon>
        <taxon>Pseudomonadati</taxon>
        <taxon>Pseudomonadota</taxon>
        <taxon>Alphaproteobacteria</taxon>
        <taxon>Hyphomicrobiales</taxon>
        <taxon>Rhizobiaceae</taxon>
        <taxon>Rhizobium/Agrobacterium group</taxon>
        <taxon>Rhizobium</taxon>
    </lineage>
</organism>